<feature type="compositionally biased region" description="Polar residues" evidence="5">
    <location>
        <begin position="120"/>
        <end position="129"/>
    </location>
</feature>
<dbReference type="Pfam" id="PF00001">
    <property type="entry name" value="7tm_1"/>
    <property type="match status" value="1"/>
</dbReference>
<dbReference type="PRINTS" id="PR00237">
    <property type="entry name" value="GPCRRHODOPSN"/>
</dbReference>
<sequence length="697" mass="74195">MTMSSVVLSGLASSNMSLLPPTPTTDMSAGPHLLLPPPSSAGVDLTALMALSSATARVTLAATTAETRRLAGSFLLQHNIAHTVATTAATTSPLTGFYPMSGLSSGRTEHRWRGGHPPTTTAHFANNFTSGGGGETSPAAGRRPARGRCGRGGGGGRRRGPPRYAPDSPGQMVSKQVVDKVGFVFVMILIPCFSLFGSVGNVLSLRVLVHHRMRNSTNMVLAALAVSDLLFLLHAVYFSFLKLYISRNQPGGNQLRVMTFPLLGPYGSVVTARITTGLTTVLSVERLVAVYFPIKAKVMCGRFMTGTCIVLIYIVTALVFIPNALKYHSCYKTVNNHTIFTMELTPLGRDKIFYTVYGNVLNVIFRLIPILLLILVNSLIALAIRRTWSIRRTMSSGGSAAYEQNRITLMLLMVSLVFLVCILPGAVHSIVNQADKEYARFGAQSNIHDVFGNVTYFLETVNSSMNFFIYMAFSRKFCRTYKQIFCCRGRGQARRHPSHPTPRGSARSVIRFPSRPQTGSRSSMTSYRELYFLHHLGGKGLNPHDNATLTAAAAAAGAAMTTAAGAGSARRLLNGSAGAAMLPPGPASRGKEKAGRRKNGFVCTTGTIHEEGGKRIFRSKYSLTDSHSGNSHSGHSGHSHSAGHSHSSHSGGSDGGGGGGGGGGEGVGFHQHSGHNLSPGGAHSGSDREPTADDMYS</sequence>
<feature type="region of interest" description="Disordered" evidence="5">
    <location>
        <begin position="492"/>
        <end position="522"/>
    </location>
</feature>
<evidence type="ECO:0000256" key="6">
    <source>
        <dbReference type="SAM" id="Phobius"/>
    </source>
</evidence>
<dbReference type="SUPFAM" id="SSF81321">
    <property type="entry name" value="Family A G protein-coupled receptor-like"/>
    <property type="match status" value="1"/>
</dbReference>
<feature type="transmembrane region" description="Helical" evidence="6">
    <location>
        <begin position="220"/>
        <end position="240"/>
    </location>
</feature>
<dbReference type="PANTHER" id="PTHR46641:SF2">
    <property type="entry name" value="FMRFAMIDE RECEPTOR"/>
    <property type="match status" value="1"/>
</dbReference>
<feature type="transmembrane region" description="Helical" evidence="6">
    <location>
        <begin position="409"/>
        <end position="431"/>
    </location>
</feature>
<feature type="region of interest" description="Disordered" evidence="5">
    <location>
        <begin position="120"/>
        <end position="171"/>
    </location>
</feature>
<protein>
    <submittedName>
        <fullName evidence="9">Uncharacterized protein LOC101848059</fullName>
    </submittedName>
</protein>
<reference evidence="9" key="1">
    <citation type="submission" date="2025-08" db="UniProtKB">
        <authorList>
            <consortium name="RefSeq"/>
        </authorList>
    </citation>
    <scope>IDENTIFICATION</scope>
</reference>
<dbReference type="Proteomes" id="UP000694888">
    <property type="component" value="Unplaced"/>
</dbReference>
<keyword evidence="8" id="KW-1185">Reference proteome</keyword>
<name>A0ABM0JYV8_APLCA</name>
<dbReference type="RefSeq" id="XP_005104770.1">
    <property type="nucleotide sequence ID" value="XM_005104713.3"/>
</dbReference>
<dbReference type="PANTHER" id="PTHR46641">
    <property type="entry name" value="FMRFAMIDE RECEPTOR-RELATED"/>
    <property type="match status" value="1"/>
</dbReference>
<dbReference type="CDD" id="cd14978">
    <property type="entry name" value="7tmA_FMRFamide_R-like"/>
    <property type="match status" value="1"/>
</dbReference>
<feature type="region of interest" description="Disordered" evidence="5">
    <location>
        <begin position="577"/>
        <end position="606"/>
    </location>
</feature>
<dbReference type="InterPro" id="IPR000276">
    <property type="entry name" value="GPCR_Rhodpsn"/>
</dbReference>
<feature type="transmembrane region" description="Helical" evidence="6">
    <location>
        <begin position="181"/>
        <end position="208"/>
    </location>
</feature>
<feature type="compositionally biased region" description="Basic residues" evidence="5">
    <location>
        <begin position="635"/>
        <end position="647"/>
    </location>
</feature>
<dbReference type="GeneID" id="101848059"/>
<feature type="domain" description="G-protein coupled receptors family 1 profile" evidence="7">
    <location>
        <begin position="200"/>
        <end position="470"/>
    </location>
</feature>
<evidence type="ECO:0000313" key="8">
    <source>
        <dbReference type="Proteomes" id="UP000694888"/>
    </source>
</evidence>
<feature type="transmembrane region" description="Helical" evidence="6">
    <location>
        <begin position="451"/>
        <end position="473"/>
    </location>
</feature>
<feature type="transmembrane region" description="Helical" evidence="6">
    <location>
        <begin position="303"/>
        <end position="325"/>
    </location>
</feature>
<dbReference type="Gene3D" id="1.20.1070.10">
    <property type="entry name" value="Rhodopsin 7-helix transmembrane proteins"/>
    <property type="match status" value="1"/>
</dbReference>
<evidence type="ECO:0000259" key="7">
    <source>
        <dbReference type="PROSITE" id="PS50262"/>
    </source>
</evidence>
<feature type="transmembrane region" description="Helical" evidence="6">
    <location>
        <begin position="363"/>
        <end position="384"/>
    </location>
</feature>
<accession>A0ABM0JYV8</accession>
<comment type="subcellular location">
    <subcellularLocation>
        <location evidence="1">Membrane</location>
    </subcellularLocation>
</comment>
<evidence type="ECO:0000313" key="9">
    <source>
        <dbReference type="RefSeq" id="XP_005104770.1"/>
    </source>
</evidence>
<evidence type="ECO:0000256" key="2">
    <source>
        <dbReference type="ARBA" id="ARBA00022692"/>
    </source>
</evidence>
<feature type="region of interest" description="Disordered" evidence="5">
    <location>
        <begin position="623"/>
        <end position="697"/>
    </location>
</feature>
<keyword evidence="3 6" id="KW-1133">Transmembrane helix</keyword>
<proteinExistence type="predicted"/>
<evidence type="ECO:0000256" key="1">
    <source>
        <dbReference type="ARBA" id="ARBA00004370"/>
    </source>
</evidence>
<dbReference type="InterPro" id="IPR017452">
    <property type="entry name" value="GPCR_Rhodpsn_7TM"/>
</dbReference>
<feature type="transmembrane region" description="Helical" evidence="6">
    <location>
        <begin position="260"/>
        <end position="282"/>
    </location>
</feature>
<organism evidence="8 9">
    <name type="scientific">Aplysia californica</name>
    <name type="common">California sea hare</name>
    <dbReference type="NCBI Taxonomy" id="6500"/>
    <lineage>
        <taxon>Eukaryota</taxon>
        <taxon>Metazoa</taxon>
        <taxon>Spiralia</taxon>
        <taxon>Lophotrochozoa</taxon>
        <taxon>Mollusca</taxon>
        <taxon>Gastropoda</taxon>
        <taxon>Heterobranchia</taxon>
        <taxon>Euthyneura</taxon>
        <taxon>Tectipleura</taxon>
        <taxon>Aplysiida</taxon>
        <taxon>Aplysioidea</taxon>
        <taxon>Aplysiidae</taxon>
        <taxon>Aplysia</taxon>
    </lineage>
</organism>
<dbReference type="InterPro" id="IPR052954">
    <property type="entry name" value="GPCR-Ligand_Int"/>
</dbReference>
<keyword evidence="2 6" id="KW-0812">Transmembrane</keyword>
<feature type="compositionally biased region" description="Gly residues" evidence="5">
    <location>
        <begin position="652"/>
        <end position="667"/>
    </location>
</feature>
<keyword evidence="4 6" id="KW-0472">Membrane</keyword>
<evidence type="ECO:0000256" key="5">
    <source>
        <dbReference type="SAM" id="MobiDB-lite"/>
    </source>
</evidence>
<evidence type="ECO:0000256" key="3">
    <source>
        <dbReference type="ARBA" id="ARBA00022989"/>
    </source>
</evidence>
<evidence type="ECO:0000256" key="4">
    <source>
        <dbReference type="ARBA" id="ARBA00023136"/>
    </source>
</evidence>
<gene>
    <name evidence="9" type="primary">LOC101848059</name>
</gene>
<dbReference type="PROSITE" id="PS50262">
    <property type="entry name" value="G_PROTEIN_RECEP_F1_2"/>
    <property type="match status" value="1"/>
</dbReference>